<organism evidence="9 10">
    <name type="scientific">Paenibacillus sedimenti</name>
    <dbReference type="NCBI Taxonomy" id="2770274"/>
    <lineage>
        <taxon>Bacteria</taxon>
        <taxon>Bacillati</taxon>
        <taxon>Bacillota</taxon>
        <taxon>Bacilli</taxon>
        <taxon>Bacillales</taxon>
        <taxon>Paenibacillaceae</taxon>
        <taxon>Paenibacillus</taxon>
    </lineage>
</organism>
<keyword evidence="5 7" id="KW-1133">Transmembrane helix</keyword>
<dbReference type="PANTHER" id="PTHR43414">
    <property type="entry name" value="MULTIDRUG RESISTANCE PROTEIN MDTG"/>
    <property type="match status" value="1"/>
</dbReference>
<dbReference type="InterPro" id="IPR036259">
    <property type="entry name" value="MFS_trans_sf"/>
</dbReference>
<comment type="subcellular location">
    <subcellularLocation>
        <location evidence="1">Cell membrane</location>
        <topology evidence="1">Multi-pass membrane protein</topology>
    </subcellularLocation>
</comment>
<accession>A0A926KSW2</accession>
<dbReference type="PRINTS" id="PR01035">
    <property type="entry name" value="TCRTETA"/>
</dbReference>
<dbReference type="PROSITE" id="PS50850">
    <property type="entry name" value="MFS"/>
    <property type="match status" value="1"/>
</dbReference>
<dbReference type="AlphaFoldDB" id="A0A926KSW2"/>
<feature type="domain" description="Major facilitator superfamily (MFS) profile" evidence="8">
    <location>
        <begin position="12"/>
        <end position="411"/>
    </location>
</feature>
<evidence type="ECO:0000313" key="10">
    <source>
        <dbReference type="Proteomes" id="UP000650466"/>
    </source>
</evidence>
<feature type="transmembrane region" description="Helical" evidence="7">
    <location>
        <begin position="50"/>
        <end position="72"/>
    </location>
</feature>
<sequence>MNKRRWPLWKRNLALLWAGQFAVTLGLTGMTPFMVFHIRAMIGEMEGEALAGWTALALGGPSAAYMLATPFWGRLGDRISRKWMVVRALGGLAICMAGMAYAPTAAVFVLFRLLQGALGGIYDAATAMIAVTAPPERKGEAIGRYQQAVTAGMLAGPLIGGWFVGRIGTDAFLLGAAALTGLCCAAAALLLREGEAANRSSQDQQAFSELPVKGGVWACLQSFWRDREIRAYITAAMLARCMASAGVTLLPLYLLAAYPEEGIGLANRIGWLEAIASLGALYGAVYFAKASDRGRSDRLLIMALLLCTLCVGLQAALPMLAALLLLKLGQGFAYSAVQPLVMRAIVHNSGNGRQGVSIGTANSLLVAGQLAGAALPAAIAGWTGASGGLALTALLPLAGALIIYQSSFTKKLFERGEHANHAGS</sequence>
<feature type="transmembrane region" description="Helical" evidence="7">
    <location>
        <begin position="84"/>
        <end position="103"/>
    </location>
</feature>
<dbReference type="InterPro" id="IPR020846">
    <property type="entry name" value="MFS_dom"/>
</dbReference>
<feature type="transmembrane region" description="Helical" evidence="7">
    <location>
        <begin position="231"/>
        <end position="256"/>
    </location>
</feature>
<evidence type="ECO:0000256" key="6">
    <source>
        <dbReference type="ARBA" id="ARBA00023136"/>
    </source>
</evidence>
<evidence type="ECO:0000256" key="5">
    <source>
        <dbReference type="ARBA" id="ARBA00022989"/>
    </source>
</evidence>
<dbReference type="Proteomes" id="UP000650466">
    <property type="component" value="Unassembled WGS sequence"/>
</dbReference>
<keyword evidence="4 7" id="KW-0812">Transmembrane</keyword>
<name>A0A926KSW2_9BACL</name>
<dbReference type="SUPFAM" id="SSF103473">
    <property type="entry name" value="MFS general substrate transporter"/>
    <property type="match status" value="1"/>
</dbReference>
<proteinExistence type="predicted"/>
<evidence type="ECO:0000313" key="9">
    <source>
        <dbReference type="EMBL" id="MBD0383537.1"/>
    </source>
</evidence>
<reference evidence="9" key="1">
    <citation type="submission" date="2020-09" db="EMBL/GenBank/DDBJ databases">
        <title>Draft Genome Sequence of Paenibacillus sp. WST5.</title>
        <authorList>
            <person name="Bao Z."/>
        </authorList>
    </citation>
    <scope>NUCLEOTIDE SEQUENCE</scope>
    <source>
        <strain evidence="9">WST5</strain>
    </source>
</reference>
<evidence type="ECO:0000259" key="8">
    <source>
        <dbReference type="PROSITE" id="PS50850"/>
    </source>
</evidence>
<dbReference type="InterPro" id="IPR001958">
    <property type="entry name" value="Tet-R_TetA/multi-R_MdtG-like"/>
</dbReference>
<keyword evidence="3" id="KW-1003">Cell membrane</keyword>
<evidence type="ECO:0000256" key="3">
    <source>
        <dbReference type="ARBA" id="ARBA00022475"/>
    </source>
</evidence>
<protein>
    <submittedName>
        <fullName evidence="9">MFS transporter</fullName>
    </submittedName>
</protein>
<evidence type="ECO:0000256" key="2">
    <source>
        <dbReference type="ARBA" id="ARBA00022448"/>
    </source>
</evidence>
<dbReference type="Pfam" id="PF07690">
    <property type="entry name" value="MFS_1"/>
    <property type="match status" value="1"/>
</dbReference>
<evidence type="ECO:0000256" key="7">
    <source>
        <dbReference type="SAM" id="Phobius"/>
    </source>
</evidence>
<evidence type="ECO:0000256" key="4">
    <source>
        <dbReference type="ARBA" id="ARBA00022692"/>
    </source>
</evidence>
<dbReference type="RefSeq" id="WP_188177316.1">
    <property type="nucleotide sequence ID" value="NZ_JACVVD010000011.1"/>
</dbReference>
<feature type="transmembrane region" description="Helical" evidence="7">
    <location>
        <begin position="12"/>
        <end position="38"/>
    </location>
</feature>
<dbReference type="Gene3D" id="1.20.1250.20">
    <property type="entry name" value="MFS general substrate transporter like domains"/>
    <property type="match status" value="1"/>
</dbReference>
<dbReference type="GO" id="GO:0005886">
    <property type="term" value="C:plasma membrane"/>
    <property type="evidence" value="ECO:0007669"/>
    <property type="project" value="UniProtKB-SubCell"/>
</dbReference>
<feature type="transmembrane region" description="Helical" evidence="7">
    <location>
        <begin position="268"/>
        <end position="287"/>
    </location>
</feature>
<dbReference type="GO" id="GO:0022857">
    <property type="term" value="F:transmembrane transporter activity"/>
    <property type="evidence" value="ECO:0007669"/>
    <property type="project" value="InterPro"/>
</dbReference>
<feature type="transmembrane region" description="Helical" evidence="7">
    <location>
        <begin position="299"/>
        <end position="326"/>
    </location>
</feature>
<keyword evidence="2" id="KW-0813">Transport</keyword>
<keyword evidence="10" id="KW-1185">Reference proteome</keyword>
<feature type="transmembrane region" description="Helical" evidence="7">
    <location>
        <begin position="379"/>
        <end position="404"/>
    </location>
</feature>
<feature type="transmembrane region" description="Helical" evidence="7">
    <location>
        <begin position="171"/>
        <end position="191"/>
    </location>
</feature>
<dbReference type="InterPro" id="IPR011701">
    <property type="entry name" value="MFS"/>
</dbReference>
<gene>
    <name evidence="9" type="ORF">ICC18_25870</name>
</gene>
<comment type="caution">
    <text evidence="9">The sequence shown here is derived from an EMBL/GenBank/DDBJ whole genome shotgun (WGS) entry which is preliminary data.</text>
</comment>
<dbReference type="EMBL" id="JACVVD010000011">
    <property type="protein sequence ID" value="MBD0383537.1"/>
    <property type="molecule type" value="Genomic_DNA"/>
</dbReference>
<keyword evidence="6 7" id="KW-0472">Membrane</keyword>
<evidence type="ECO:0000256" key="1">
    <source>
        <dbReference type="ARBA" id="ARBA00004651"/>
    </source>
</evidence>
<dbReference type="PANTHER" id="PTHR43414:SF6">
    <property type="entry name" value="MULTIDRUG RESISTANCE PROTEIN MDTG"/>
    <property type="match status" value="1"/>
</dbReference>